<dbReference type="GO" id="GO:0046872">
    <property type="term" value="F:metal ion binding"/>
    <property type="evidence" value="ECO:0007669"/>
    <property type="project" value="UniProtKB-KW"/>
</dbReference>
<dbReference type="InterPro" id="IPR036909">
    <property type="entry name" value="Cyt_c-like_dom_sf"/>
</dbReference>
<proteinExistence type="predicted"/>
<keyword evidence="3 4" id="KW-0408">Iron</keyword>
<dbReference type="GO" id="GO:0020037">
    <property type="term" value="F:heme binding"/>
    <property type="evidence" value="ECO:0007669"/>
    <property type="project" value="InterPro"/>
</dbReference>
<keyword evidence="2 4" id="KW-0479">Metal-binding</keyword>
<feature type="domain" description="Cytochrome c" evidence="6">
    <location>
        <begin position="53"/>
        <end position="257"/>
    </location>
</feature>
<dbReference type="RefSeq" id="WP_073139928.1">
    <property type="nucleotide sequence ID" value="NZ_FQWQ01000004.1"/>
</dbReference>
<dbReference type="PANTHER" id="PTHR30600">
    <property type="entry name" value="CYTOCHROME C PEROXIDASE-RELATED"/>
    <property type="match status" value="1"/>
</dbReference>
<dbReference type="PANTHER" id="PTHR30600:SF4">
    <property type="entry name" value="CYTOCHROME C DOMAIN-CONTAINING PROTEIN"/>
    <property type="match status" value="1"/>
</dbReference>
<evidence type="ECO:0000256" key="2">
    <source>
        <dbReference type="ARBA" id="ARBA00022723"/>
    </source>
</evidence>
<organism evidence="7 8">
    <name type="scientific">Chryseolinea serpens</name>
    <dbReference type="NCBI Taxonomy" id="947013"/>
    <lineage>
        <taxon>Bacteria</taxon>
        <taxon>Pseudomonadati</taxon>
        <taxon>Bacteroidota</taxon>
        <taxon>Cytophagia</taxon>
        <taxon>Cytophagales</taxon>
        <taxon>Fulvivirgaceae</taxon>
        <taxon>Chryseolinea</taxon>
    </lineage>
</organism>
<feature type="domain" description="Cytochrome c" evidence="6">
    <location>
        <begin position="266"/>
        <end position="398"/>
    </location>
</feature>
<evidence type="ECO:0000259" key="6">
    <source>
        <dbReference type="PROSITE" id="PS51007"/>
    </source>
</evidence>
<feature type="signal peptide" evidence="5">
    <location>
        <begin position="1"/>
        <end position="18"/>
    </location>
</feature>
<evidence type="ECO:0000256" key="3">
    <source>
        <dbReference type="ARBA" id="ARBA00023004"/>
    </source>
</evidence>
<keyword evidence="8" id="KW-1185">Reference proteome</keyword>
<dbReference type="OrthoDB" id="9805202at2"/>
<name>A0A1M5VD96_9BACT</name>
<dbReference type="PROSITE" id="PS51257">
    <property type="entry name" value="PROKAR_LIPOPROTEIN"/>
    <property type="match status" value="1"/>
</dbReference>
<dbReference type="AlphaFoldDB" id="A0A1M5VD96"/>
<evidence type="ECO:0000256" key="4">
    <source>
        <dbReference type="PROSITE-ProRule" id="PRU00433"/>
    </source>
</evidence>
<dbReference type="InterPro" id="IPR051395">
    <property type="entry name" value="Cytochrome_c_Peroxidase/MauG"/>
</dbReference>
<dbReference type="STRING" id="947013.SAMN04488109_5021"/>
<dbReference type="Gene3D" id="1.10.760.10">
    <property type="entry name" value="Cytochrome c-like domain"/>
    <property type="match status" value="1"/>
</dbReference>
<dbReference type="GO" id="GO:0009055">
    <property type="term" value="F:electron transfer activity"/>
    <property type="evidence" value="ECO:0007669"/>
    <property type="project" value="InterPro"/>
</dbReference>
<dbReference type="InterPro" id="IPR009056">
    <property type="entry name" value="Cyt_c-like_dom"/>
</dbReference>
<evidence type="ECO:0000313" key="7">
    <source>
        <dbReference type="EMBL" id="SHH73197.1"/>
    </source>
</evidence>
<dbReference type="InterPro" id="IPR010538">
    <property type="entry name" value="DHOR"/>
</dbReference>
<dbReference type="EMBL" id="FQWQ01000004">
    <property type="protein sequence ID" value="SHH73197.1"/>
    <property type="molecule type" value="Genomic_DNA"/>
</dbReference>
<dbReference type="Pfam" id="PF06537">
    <property type="entry name" value="DHOR"/>
    <property type="match status" value="2"/>
</dbReference>
<dbReference type="PROSITE" id="PS51007">
    <property type="entry name" value="CYTC"/>
    <property type="match status" value="2"/>
</dbReference>
<keyword evidence="1 4" id="KW-0349">Heme</keyword>
<gene>
    <name evidence="7" type="ORF">SAMN04488109_5021</name>
</gene>
<evidence type="ECO:0000256" key="1">
    <source>
        <dbReference type="ARBA" id="ARBA00022617"/>
    </source>
</evidence>
<dbReference type="Proteomes" id="UP000184212">
    <property type="component" value="Unassembled WGS sequence"/>
</dbReference>
<dbReference type="SUPFAM" id="SSF46626">
    <property type="entry name" value="Cytochrome c"/>
    <property type="match status" value="1"/>
</dbReference>
<sequence>MNTRIFSRLTLFAFLTLAAACSEFEPAARESDTLLDGPVEGLSEAENQHFLKGDAAFNTDVFTSANGLGPLFVATSCGSCHAGDGKGHPFTTLTRFGQSDERGNLFLTMGGPQLQHRAIPGYTPESIPSGAPYSKFTPPANTGLGFLDAVADEEILSWADPDDLDGDGISGVANWIRLKGYVTPREGSVEKDEKYIGRFGKKGATYDLLQQTVTAYNQDIGITTTYEPYDTYSGLETDPEIPNQRVNDVVFYLKTLKAPIARGEKDELVSGAQIFSTTGCAKCHRPEMKTGNSSINALAHKVFAPYSDLLLHDMGPGLDDGYTEGSAKTYEWRTPPLWGLGLSKNSQGGKYFLLHDGRAGSIEEAILLHGGEAAQVKDRYVSLSADDKTKLIQFLENL</sequence>
<evidence type="ECO:0000256" key="5">
    <source>
        <dbReference type="SAM" id="SignalP"/>
    </source>
</evidence>
<keyword evidence="5" id="KW-0732">Signal</keyword>
<dbReference type="GO" id="GO:0004130">
    <property type="term" value="F:cytochrome-c peroxidase activity"/>
    <property type="evidence" value="ECO:0007669"/>
    <property type="project" value="TreeGrafter"/>
</dbReference>
<evidence type="ECO:0000313" key="8">
    <source>
        <dbReference type="Proteomes" id="UP000184212"/>
    </source>
</evidence>
<protein>
    <submittedName>
        <fullName evidence="7">CxxC motif-containing protein, DUF1111 family</fullName>
    </submittedName>
</protein>
<accession>A0A1M5VD96</accession>
<reference evidence="7 8" key="1">
    <citation type="submission" date="2016-11" db="EMBL/GenBank/DDBJ databases">
        <authorList>
            <person name="Jaros S."/>
            <person name="Januszkiewicz K."/>
            <person name="Wedrychowicz H."/>
        </authorList>
    </citation>
    <scope>NUCLEOTIDE SEQUENCE [LARGE SCALE GENOMIC DNA]</scope>
    <source>
        <strain evidence="7 8">DSM 24574</strain>
    </source>
</reference>
<feature type="chain" id="PRO_5012341550" evidence="5">
    <location>
        <begin position="19"/>
        <end position="398"/>
    </location>
</feature>